<gene>
    <name evidence="1" type="ORF">I313_01265</name>
</gene>
<protein>
    <submittedName>
        <fullName evidence="1">Uncharacterized protein</fullName>
    </submittedName>
</protein>
<evidence type="ECO:0000313" key="1">
    <source>
        <dbReference type="EMBL" id="KIR43056.1"/>
    </source>
</evidence>
<proteinExistence type="predicted"/>
<dbReference type="EMBL" id="KN847897">
    <property type="protein sequence ID" value="KIR43056.1"/>
    <property type="molecule type" value="Genomic_DNA"/>
</dbReference>
<accession>A0A0D0V6S5</accession>
<keyword evidence="2" id="KW-1185">Reference proteome</keyword>
<reference evidence="1 2" key="1">
    <citation type="submission" date="2015-01" db="EMBL/GenBank/DDBJ databases">
        <title>The Genome Sequence of Cryptococcus gattii Ram5.</title>
        <authorList>
            <consortium name="The Broad Institute Genomics Platform"/>
            <person name="Cuomo C."/>
            <person name="Litvintseva A."/>
            <person name="Chen Y."/>
            <person name="Heitman J."/>
            <person name="Sun S."/>
            <person name="Springer D."/>
            <person name="Dromer F."/>
            <person name="Young S."/>
            <person name="Zeng Q."/>
            <person name="Gargeya S."/>
            <person name="Abouelleil A."/>
            <person name="Alvarado L."/>
            <person name="Chapman S.B."/>
            <person name="Gainer-Dewar J."/>
            <person name="Goldberg J."/>
            <person name="Griggs A."/>
            <person name="Gujja S."/>
            <person name="Hansen M."/>
            <person name="Howarth C."/>
            <person name="Imamovic A."/>
            <person name="Larimer J."/>
            <person name="Murphy C."/>
            <person name="Naylor J."/>
            <person name="Pearson M."/>
            <person name="Priest M."/>
            <person name="Roberts A."/>
            <person name="Saif S."/>
            <person name="Shea T."/>
            <person name="Sykes S."/>
            <person name="Wortman J."/>
            <person name="Nusbaum C."/>
            <person name="Birren B."/>
        </authorList>
    </citation>
    <scope>NUCLEOTIDE SEQUENCE [LARGE SCALE GENOMIC DNA]</scope>
    <source>
        <strain evidence="1 2">Ram5</strain>
    </source>
</reference>
<organism evidence="1 2">
    <name type="scientific">Cryptococcus deuterogattii Ram5</name>
    <dbReference type="NCBI Taxonomy" id="1296110"/>
    <lineage>
        <taxon>Eukaryota</taxon>
        <taxon>Fungi</taxon>
        <taxon>Dikarya</taxon>
        <taxon>Basidiomycota</taxon>
        <taxon>Agaricomycotina</taxon>
        <taxon>Tremellomycetes</taxon>
        <taxon>Tremellales</taxon>
        <taxon>Cryptococcaceae</taxon>
        <taxon>Cryptococcus</taxon>
        <taxon>Cryptococcus gattii species complex</taxon>
    </lineage>
</organism>
<dbReference type="HOGENOM" id="CLU_2372733_0_0_1"/>
<name>A0A0D0V6S5_9TREE</name>
<sequence>MDHPRRFRARYKPIFTFHRYRLRRCRFPATLPGRLVDHWWIRSFPLGRPPLAKPIQLPRLPDPHDSSPSDLVEQCTPHRLFTRFRYLAQCARRSL</sequence>
<evidence type="ECO:0000313" key="2">
    <source>
        <dbReference type="Proteomes" id="UP000053392"/>
    </source>
</evidence>
<dbReference type="AlphaFoldDB" id="A0A0D0V6S5"/>
<dbReference type="Proteomes" id="UP000053392">
    <property type="component" value="Unassembled WGS sequence"/>
</dbReference>